<organism evidence="1">
    <name type="scientific">Podoviridae sp. ctZDN4</name>
    <dbReference type="NCBI Taxonomy" id="2825258"/>
    <lineage>
        <taxon>Viruses</taxon>
        <taxon>Duplodnaviria</taxon>
        <taxon>Heunggongvirae</taxon>
        <taxon>Uroviricota</taxon>
        <taxon>Caudoviricetes</taxon>
    </lineage>
</organism>
<proteinExistence type="predicted"/>
<dbReference type="EMBL" id="BK016006">
    <property type="protein sequence ID" value="DAF89311.1"/>
    <property type="molecule type" value="Genomic_DNA"/>
</dbReference>
<evidence type="ECO:0000313" key="1">
    <source>
        <dbReference type="EMBL" id="DAF89311.1"/>
    </source>
</evidence>
<reference evidence="1" key="1">
    <citation type="journal article" date="2021" name="Proc. Natl. Acad. Sci. U.S.A.">
        <title>A Catalog of Tens of Thousands of Viruses from Human Metagenomes Reveals Hidden Associations with Chronic Diseases.</title>
        <authorList>
            <person name="Tisza M.J."/>
            <person name="Buck C.B."/>
        </authorList>
    </citation>
    <scope>NUCLEOTIDE SEQUENCE</scope>
    <source>
        <strain evidence="1">CtZDN4</strain>
    </source>
</reference>
<protein>
    <submittedName>
        <fullName evidence="1">Uncharacterized protein</fullName>
    </submittedName>
</protein>
<sequence>MTLLEYHKHTLGTSDHLTKCRVLWGGAELFNDYFSRLPKHAQDIVIRAACYDEKHDILTAYTTWNGYNDYFHEEKRVQYREGRYTKYGTKNKGI</sequence>
<accession>A0A8S5U4D3</accession>
<name>A0A8S5U4D3_9CAUD</name>